<proteinExistence type="predicted"/>
<accession>A0ABM6GF66</accession>
<name>A0ABM6GF66_9BACT</name>
<dbReference type="EMBL" id="CP007389">
    <property type="protein sequence ID" value="APT74195.1"/>
    <property type="molecule type" value="Genomic_DNA"/>
</dbReference>
<feature type="chain" id="PRO_5045863534" evidence="1">
    <location>
        <begin position="20"/>
        <end position="192"/>
    </location>
</feature>
<evidence type="ECO:0000313" key="2">
    <source>
        <dbReference type="EMBL" id="APT74195.1"/>
    </source>
</evidence>
<dbReference type="Proteomes" id="UP000185490">
    <property type="component" value="Chromosome"/>
</dbReference>
<sequence>MKIKFIATLLLLFFTLSFATSNTTIHASGCSWESLELSNEINIRVHQWLDLTWDATPFVICDKETNELYYDDGFVLLSVGYDSNASLNISIDFPDPRFRNELGDILENISIYFFVKSFDAINEESYFQFNYNLGDLTRMGTDTSLPVWLPEAMNGVILFTLNTVTSDPGSLETPAGIYHLPVRIVFYPTVTW</sequence>
<evidence type="ECO:0000256" key="1">
    <source>
        <dbReference type="SAM" id="SignalP"/>
    </source>
</evidence>
<reference evidence="2 3" key="1">
    <citation type="submission" date="2014-02" db="EMBL/GenBank/DDBJ databases">
        <title>Diversity of Thermotogales isolates from hydrothermal vents.</title>
        <authorList>
            <person name="Haverkamp T.H.A."/>
            <person name="Lossouarn J."/>
            <person name="Geslin C."/>
            <person name="Nesbo C.L."/>
        </authorList>
    </citation>
    <scope>NUCLEOTIDE SEQUENCE [LARGE SCALE GENOMIC DNA]</scope>
    <source>
        <strain evidence="2 3">431</strain>
    </source>
</reference>
<gene>
    <name evidence="2" type="ORF">BW47_06635</name>
</gene>
<organism evidence="2 3">
    <name type="scientific">Thermosipho melanesiensis</name>
    <dbReference type="NCBI Taxonomy" id="46541"/>
    <lineage>
        <taxon>Bacteria</taxon>
        <taxon>Thermotogati</taxon>
        <taxon>Thermotogota</taxon>
        <taxon>Thermotogae</taxon>
        <taxon>Thermotogales</taxon>
        <taxon>Fervidobacteriaceae</taxon>
        <taxon>Thermosipho</taxon>
    </lineage>
</organism>
<dbReference type="RefSeq" id="WP_012057459.1">
    <property type="nucleotide sequence ID" value="NZ_CP007389.1"/>
</dbReference>
<keyword evidence="3" id="KW-1185">Reference proteome</keyword>
<feature type="signal peptide" evidence="1">
    <location>
        <begin position="1"/>
        <end position="19"/>
    </location>
</feature>
<evidence type="ECO:0000313" key="3">
    <source>
        <dbReference type="Proteomes" id="UP000185490"/>
    </source>
</evidence>
<keyword evidence="1" id="KW-0732">Signal</keyword>
<protein>
    <submittedName>
        <fullName evidence="2">Uncharacterized protein</fullName>
    </submittedName>
</protein>